<organism evidence="1 2">
    <name type="scientific">Pseudomonas citronellolis</name>
    <dbReference type="NCBI Taxonomy" id="53408"/>
    <lineage>
        <taxon>Bacteria</taxon>
        <taxon>Pseudomonadati</taxon>
        <taxon>Pseudomonadota</taxon>
        <taxon>Gammaproteobacteria</taxon>
        <taxon>Pseudomonadales</taxon>
        <taxon>Pseudomonadaceae</taxon>
        <taxon>Pseudomonas</taxon>
    </lineage>
</organism>
<name>A0AAQ1HU90_9PSED</name>
<sequence length="493" mass="53859">MTEPVWGWPWHGRLDGAGLHLPNGQVLGSVFMPGDSPWLTYRHQVPGVAPVQRSEDELEADQAAGREWRNQTILCGRGFNLYNRDLGGWLYSAPDGSNWIINLEGETATLFGVLGGKSVIKPITVTWPADLGQTSPAIPGAVVKRDNTPVDVSPAGRQAVLMLYMEEPDITVPPGTRPIPLGFLLLTVTGDRDAPFAATATVARTRAQTLGSYTGLDEYTGEVRETRWTIGPPYPHDPDAPVVVDRTADSDPPGTVYAGTDVNGQLGRYQTRQGLRTDAVQDKILAVWFGPDGSLVDCALDFQILYQWDFPAASVNVGPSPTSINRTTSTTTTYSLTLKVGGETAAQMGEVVVRTERWENQAGTVEQSETLNGEDVTGQYSPIAGTWARVPFDFQNWTLQQQCLIRARLRPFDWVRYSNNLFGLYVRVQPAELFIQHYRGAAAPVSGAEPYQVRLVESVEPSSIFGPLRFGSLNPITGEHTAPSDGNSISTWM</sequence>
<evidence type="ECO:0000313" key="2">
    <source>
        <dbReference type="Proteomes" id="UP000183385"/>
    </source>
</evidence>
<gene>
    <name evidence="1" type="ORF">SAMN05216577_111115</name>
</gene>
<protein>
    <submittedName>
        <fullName evidence="1">Uncharacterized protein</fullName>
    </submittedName>
</protein>
<evidence type="ECO:0000313" key="1">
    <source>
        <dbReference type="EMBL" id="SFC84975.1"/>
    </source>
</evidence>
<comment type="caution">
    <text evidence="1">The sequence shown here is derived from an EMBL/GenBank/DDBJ whole genome shotgun (WGS) entry which is preliminary data.</text>
</comment>
<dbReference type="AlphaFoldDB" id="A0AAQ1HU90"/>
<dbReference type="RefSeq" id="WP_135499830.1">
    <property type="nucleotide sequence ID" value="NZ_FOLS01000011.1"/>
</dbReference>
<accession>A0AAQ1HU90</accession>
<reference evidence="1 2" key="1">
    <citation type="submission" date="2016-10" db="EMBL/GenBank/DDBJ databases">
        <authorList>
            <person name="Varghese N."/>
            <person name="Submissions S."/>
        </authorList>
    </citation>
    <scope>NUCLEOTIDE SEQUENCE [LARGE SCALE GENOMIC DNA]</scope>
    <source>
        <strain evidence="1 2">LMG 18378</strain>
    </source>
</reference>
<dbReference type="Proteomes" id="UP000183385">
    <property type="component" value="Unassembled WGS sequence"/>
</dbReference>
<proteinExistence type="predicted"/>
<keyword evidence="2" id="KW-1185">Reference proteome</keyword>
<dbReference type="EMBL" id="FOLS01000011">
    <property type="protein sequence ID" value="SFC84975.1"/>
    <property type="molecule type" value="Genomic_DNA"/>
</dbReference>